<feature type="transmembrane region" description="Helical" evidence="8">
    <location>
        <begin position="119"/>
        <end position="144"/>
    </location>
</feature>
<sequence>MRDRRSVRVGKTSVAGTNRDFHRVLWLTLALFLSYSCVAMSLPVTSVYVITHLGFGNGLAGLAVGIAFASTIATRGMAGRMADHRGGKYCMGRGLCAYALAGLVCLAAGWPGLPGPAAYGVLILGRLLLGVGESLTIVGLLAWGFGIMGPQRSGRVIALVGMGLYGAFALGSPIGLALFDRTGFAGVMGACALVPLVGLAMVLPVARIAPHVGERPPFWRIIGRIWEPGLVVGLQGVGFAAIGAFMPLLFLHRGWSHPALGLTCFGGAFVLVRLLFGHLPDRIGGVPVALVSMAIEAVGQYLLWTAPGPAVALAGAFLTGLGCSMIFPAMGVEVVRRIPPHLRGTAMGGFAAFQDLAYGVTGPVTGLLADRFGYGVVFLIGGLAASLGFALVVAIARQDREQMA</sequence>
<dbReference type="AlphaFoldDB" id="A0A7W4K5B8"/>
<dbReference type="InterPro" id="IPR020846">
    <property type="entry name" value="MFS_dom"/>
</dbReference>
<dbReference type="Gene3D" id="1.20.1250.20">
    <property type="entry name" value="MFS general substrate transporter like domains"/>
    <property type="match status" value="1"/>
</dbReference>
<feature type="transmembrane region" description="Helical" evidence="8">
    <location>
        <begin position="257"/>
        <end position="276"/>
    </location>
</feature>
<proteinExistence type="inferred from homology"/>
<dbReference type="InterPro" id="IPR011701">
    <property type="entry name" value="MFS"/>
</dbReference>
<feature type="transmembrane region" description="Helical" evidence="8">
    <location>
        <begin position="21"/>
        <end position="42"/>
    </location>
</feature>
<feature type="transmembrane region" description="Helical" evidence="8">
    <location>
        <begin position="283"/>
        <end position="304"/>
    </location>
</feature>
<evidence type="ECO:0000256" key="5">
    <source>
        <dbReference type="ARBA" id="ARBA00022692"/>
    </source>
</evidence>
<dbReference type="NCBIfam" id="NF003477">
    <property type="entry name" value="PRK05122.1"/>
    <property type="match status" value="1"/>
</dbReference>
<name>A0A7W4K5B8_9PROT</name>
<comment type="subcellular location">
    <subcellularLocation>
        <location evidence="8">Cell inner membrane</location>
        <topology evidence="8">Multi-pass membrane protein</topology>
    </subcellularLocation>
    <subcellularLocation>
        <location evidence="1">Cell membrane</location>
        <topology evidence="1">Multi-pass membrane protein</topology>
    </subcellularLocation>
</comment>
<keyword evidence="6 8" id="KW-1133">Transmembrane helix</keyword>
<dbReference type="GO" id="GO:0022857">
    <property type="term" value="F:transmembrane transporter activity"/>
    <property type="evidence" value="ECO:0007669"/>
    <property type="project" value="UniProtKB-UniRule"/>
</dbReference>
<dbReference type="InterPro" id="IPR037541">
    <property type="entry name" value="MFS_YfcJ"/>
</dbReference>
<keyword evidence="2 8" id="KW-0813">Transport</keyword>
<dbReference type="SUPFAM" id="SSF103473">
    <property type="entry name" value="MFS general substrate transporter"/>
    <property type="match status" value="1"/>
</dbReference>
<evidence type="ECO:0000259" key="9">
    <source>
        <dbReference type="PROSITE" id="PS50850"/>
    </source>
</evidence>
<evidence type="ECO:0000256" key="4">
    <source>
        <dbReference type="ARBA" id="ARBA00022519"/>
    </source>
</evidence>
<feature type="transmembrane region" description="Helical" evidence="8">
    <location>
        <begin position="310"/>
        <end position="330"/>
    </location>
</feature>
<dbReference type="PROSITE" id="PS50850">
    <property type="entry name" value="MFS"/>
    <property type="match status" value="1"/>
</dbReference>
<organism evidence="10 11">
    <name type="scientific">Gluconacetobacter tumulisoli</name>
    <dbReference type="NCBI Taxonomy" id="1286189"/>
    <lineage>
        <taxon>Bacteria</taxon>
        <taxon>Pseudomonadati</taxon>
        <taxon>Pseudomonadota</taxon>
        <taxon>Alphaproteobacteria</taxon>
        <taxon>Acetobacterales</taxon>
        <taxon>Acetobacteraceae</taxon>
        <taxon>Gluconacetobacter</taxon>
    </lineage>
</organism>
<dbReference type="PANTHER" id="PTHR23517">
    <property type="entry name" value="RESISTANCE PROTEIN MDTM, PUTATIVE-RELATED-RELATED"/>
    <property type="match status" value="1"/>
</dbReference>
<dbReference type="EMBL" id="JABEQM010000002">
    <property type="protein sequence ID" value="MBB2200507.1"/>
    <property type="molecule type" value="Genomic_DNA"/>
</dbReference>
<evidence type="ECO:0000256" key="2">
    <source>
        <dbReference type="ARBA" id="ARBA00022448"/>
    </source>
</evidence>
<evidence type="ECO:0000256" key="7">
    <source>
        <dbReference type="ARBA" id="ARBA00023136"/>
    </source>
</evidence>
<feature type="transmembrane region" description="Helical" evidence="8">
    <location>
        <begin position="342"/>
        <end position="360"/>
    </location>
</feature>
<protein>
    <recommendedName>
        <fullName evidence="8">Uncharacterized MFS-type transporter HLH28_02760</fullName>
    </recommendedName>
</protein>
<keyword evidence="3 8" id="KW-1003">Cell membrane</keyword>
<gene>
    <name evidence="10" type="ORF">HLH28_02760</name>
</gene>
<feature type="transmembrane region" description="Helical" evidence="8">
    <location>
        <begin position="156"/>
        <end position="179"/>
    </location>
</feature>
<reference evidence="10 11" key="1">
    <citation type="submission" date="2020-04" db="EMBL/GenBank/DDBJ databases">
        <title>Description of novel Gluconacetobacter.</title>
        <authorList>
            <person name="Sombolestani A."/>
        </authorList>
    </citation>
    <scope>NUCLEOTIDE SEQUENCE [LARGE SCALE GENOMIC DNA]</scope>
    <source>
        <strain evidence="10 11">LMG 27802</strain>
    </source>
</reference>
<feature type="domain" description="Major facilitator superfamily (MFS) profile" evidence="9">
    <location>
        <begin position="190"/>
        <end position="404"/>
    </location>
</feature>
<feature type="transmembrane region" description="Helical" evidence="8">
    <location>
        <begin position="230"/>
        <end position="251"/>
    </location>
</feature>
<feature type="transmembrane region" description="Helical" evidence="8">
    <location>
        <begin position="185"/>
        <end position="209"/>
    </location>
</feature>
<evidence type="ECO:0000256" key="3">
    <source>
        <dbReference type="ARBA" id="ARBA00022475"/>
    </source>
</evidence>
<dbReference type="InterPro" id="IPR036259">
    <property type="entry name" value="MFS_trans_sf"/>
</dbReference>
<dbReference type="InterPro" id="IPR050171">
    <property type="entry name" value="MFS_Transporters"/>
</dbReference>
<evidence type="ECO:0000256" key="1">
    <source>
        <dbReference type="ARBA" id="ARBA00004651"/>
    </source>
</evidence>
<comment type="caution">
    <text evidence="10">The sequence shown here is derived from an EMBL/GenBank/DDBJ whole genome shotgun (WGS) entry which is preliminary data.</text>
</comment>
<keyword evidence="4 8" id="KW-0997">Cell inner membrane</keyword>
<dbReference type="Proteomes" id="UP000578030">
    <property type="component" value="Unassembled WGS sequence"/>
</dbReference>
<evidence type="ECO:0000313" key="10">
    <source>
        <dbReference type="EMBL" id="MBB2200507.1"/>
    </source>
</evidence>
<feature type="transmembrane region" description="Helical" evidence="8">
    <location>
        <begin position="372"/>
        <end position="396"/>
    </location>
</feature>
<comment type="similarity">
    <text evidence="8">Belongs to the major facilitator superfamily. YfcJ family.</text>
</comment>
<dbReference type="PANTHER" id="PTHR23517:SF1">
    <property type="match status" value="1"/>
</dbReference>
<keyword evidence="11" id="KW-1185">Reference proteome</keyword>
<dbReference type="GO" id="GO:0005886">
    <property type="term" value="C:plasma membrane"/>
    <property type="evidence" value="ECO:0007669"/>
    <property type="project" value="UniProtKB-SubCell"/>
</dbReference>
<feature type="transmembrane region" description="Helical" evidence="8">
    <location>
        <begin position="54"/>
        <end position="74"/>
    </location>
</feature>
<dbReference type="Pfam" id="PF07690">
    <property type="entry name" value="MFS_1"/>
    <property type="match status" value="1"/>
</dbReference>
<keyword evidence="5 8" id="KW-0812">Transmembrane</keyword>
<accession>A0A7W4K5B8</accession>
<feature type="transmembrane region" description="Helical" evidence="8">
    <location>
        <begin position="95"/>
        <end position="113"/>
    </location>
</feature>
<keyword evidence="7 8" id="KW-0472">Membrane</keyword>
<evidence type="ECO:0000256" key="8">
    <source>
        <dbReference type="HAMAP-Rule" id="MF_02091"/>
    </source>
</evidence>
<dbReference type="HAMAP" id="MF_02091">
    <property type="entry name" value="MFS_YfcJ"/>
    <property type="match status" value="1"/>
</dbReference>
<evidence type="ECO:0000313" key="11">
    <source>
        <dbReference type="Proteomes" id="UP000578030"/>
    </source>
</evidence>
<evidence type="ECO:0000256" key="6">
    <source>
        <dbReference type="ARBA" id="ARBA00022989"/>
    </source>
</evidence>
<dbReference type="CDD" id="cd17489">
    <property type="entry name" value="MFS_YfcJ_like"/>
    <property type="match status" value="1"/>
</dbReference>
<dbReference type="NCBIfam" id="NF009048">
    <property type="entry name" value="PRK12382.1"/>
    <property type="match status" value="1"/>
</dbReference>